<evidence type="ECO:0000256" key="2">
    <source>
        <dbReference type="ARBA" id="ARBA00001966"/>
    </source>
</evidence>
<evidence type="ECO:0000259" key="13">
    <source>
        <dbReference type="SMART" id="SM00478"/>
    </source>
</evidence>
<dbReference type="PANTHER" id="PTHR42944">
    <property type="entry name" value="ADENINE DNA GLYCOSYLASE"/>
    <property type="match status" value="1"/>
</dbReference>
<dbReference type="PANTHER" id="PTHR42944:SF1">
    <property type="entry name" value="ADENINE DNA GLYCOSYLASE"/>
    <property type="match status" value="1"/>
</dbReference>
<dbReference type="Pfam" id="PF10576">
    <property type="entry name" value="EndIII_4Fe-2S"/>
    <property type="match status" value="1"/>
</dbReference>
<keyword evidence="8" id="KW-0378">Hydrolase</keyword>
<dbReference type="InterPro" id="IPR044298">
    <property type="entry name" value="MIG/MutY"/>
</dbReference>
<proteinExistence type="inferred from homology"/>
<evidence type="ECO:0000256" key="10">
    <source>
        <dbReference type="ARBA" id="ARBA00023014"/>
    </source>
</evidence>
<evidence type="ECO:0000256" key="4">
    <source>
        <dbReference type="ARBA" id="ARBA00012045"/>
    </source>
</evidence>
<evidence type="ECO:0000313" key="14">
    <source>
        <dbReference type="EMBL" id="GAA3054840.1"/>
    </source>
</evidence>
<dbReference type="SMART" id="SM00525">
    <property type="entry name" value="FES"/>
    <property type="match status" value="1"/>
</dbReference>
<evidence type="ECO:0000313" key="15">
    <source>
        <dbReference type="Proteomes" id="UP001500236"/>
    </source>
</evidence>
<keyword evidence="6" id="KW-0479">Metal-binding</keyword>
<evidence type="ECO:0000256" key="1">
    <source>
        <dbReference type="ARBA" id="ARBA00000843"/>
    </source>
</evidence>
<feature type="domain" description="HhH-GPD" evidence="13">
    <location>
        <begin position="57"/>
        <end position="213"/>
    </location>
</feature>
<dbReference type="InterPro" id="IPR003265">
    <property type="entry name" value="HhH-GPD_domain"/>
</dbReference>
<dbReference type="CDD" id="cd00056">
    <property type="entry name" value="ENDO3c"/>
    <property type="match status" value="1"/>
</dbReference>
<dbReference type="RefSeq" id="WP_344685007.1">
    <property type="nucleotide sequence ID" value="NZ_BAAAVT010000003.1"/>
</dbReference>
<evidence type="ECO:0000256" key="11">
    <source>
        <dbReference type="ARBA" id="ARBA00023204"/>
    </source>
</evidence>
<keyword evidence="11" id="KW-0234">DNA repair</keyword>
<evidence type="ECO:0000256" key="5">
    <source>
        <dbReference type="ARBA" id="ARBA00022023"/>
    </source>
</evidence>
<accession>A0ABP6LRT3</accession>
<dbReference type="Proteomes" id="UP001500236">
    <property type="component" value="Unassembled WGS sequence"/>
</dbReference>
<keyword evidence="7" id="KW-0227">DNA damage</keyword>
<evidence type="ECO:0000256" key="3">
    <source>
        <dbReference type="ARBA" id="ARBA00008343"/>
    </source>
</evidence>
<evidence type="ECO:0000256" key="12">
    <source>
        <dbReference type="ARBA" id="ARBA00023295"/>
    </source>
</evidence>
<dbReference type="Pfam" id="PF00633">
    <property type="entry name" value="HHH"/>
    <property type="match status" value="1"/>
</dbReference>
<keyword evidence="9" id="KW-0408">Iron</keyword>
<dbReference type="SMART" id="SM00478">
    <property type="entry name" value="ENDO3c"/>
    <property type="match status" value="1"/>
</dbReference>
<dbReference type="SUPFAM" id="SSF48150">
    <property type="entry name" value="DNA-glycosylase"/>
    <property type="match status" value="1"/>
</dbReference>
<dbReference type="InterPro" id="IPR023170">
    <property type="entry name" value="HhH_base_excis_C"/>
</dbReference>
<keyword evidence="12" id="KW-0326">Glycosidase</keyword>
<evidence type="ECO:0000256" key="8">
    <source>
        <dbReference type="ARBA" id="ARBA00022801"/>
    </source>
</evidence>
<dbReference type="Gene3D" id="1.10.1670.10">
    <property type="entry name" value="Helix-hairpin-Helix base-excision DNA repair enzymes (C-terminal)"/>
    <property type="match status" value="1"/>
</dbReference>
<dbReference type="Gene3D" id="1.10.340.30">
    <property type="entry name" value="Hypothetical protein, domain 2"/>
    <property type="match status" value="1"/>
</dbReference>
<dbReference type="Pfam" id="PF00730">
    <property type="entry name" value="HhH-GPD"/>
    <property type="match status" value="1"/>
</dbReference>
<organism evidence="14 15">
    <name type="scientific">Nesterenkonia aethiopica</name>
    <dbReference type="NCBI Taxonomy" id="269144"/>
    <lineage>
        <taxon>Bacteria</taxon>
        <taxon>Bacillati</taxon>
        <taxon>Actinomycetota</taxon>
        <taxon>Actinomycetes</taxon>
        <taxon>Micrococcales</taxon>
        <taxon>Micrococcaceae</taxon>
        <taxon>Nesterenkonia</taxon>
    </lineage>
</organism>
<keyword evidence="10" id="KW-0411">Iron-sulfur</keyword>
<sequence length="320" mass="34708">MPETVLPEGAAVADAPIPPAPDDVHTRVIDWFAEAARDLPWRRPECTPWGVLVSEIMLQQTPVVRVLPRWEEWLHRWPTPAACAAAPSAEILTVWDRLGYPRRALRLQAAAEAIVERHDGEVPADPEALRALPGIGEYTAAAVSCFAFGIPEVVVDTNIRRAHARIFTGVALPGQTYTAAQRRLARDLMPDTDDDGGRRACAWNAATMELGALICTARSPQCAICPVADLCAWRAAGSPPPTEEQKTRGQAWAGTDRQVRGAIMAVLRRGEPVQAETLLAGLPLPEAEDDQRRRCLDSLVRDGLAERRGDIVALPGVLGG</sequence>
<dbReference type="InterPro" id="IPR000445">
    <property type="entry name" value="HhH_motif"/>
</dbReference>
<dbReference type="InterPro" id="IPR011257">
    <property type="entry name" value="DNA_glycosylase"/>
</dbReference>
<dbReference type="EMBL" id="BAAAVT010000003">
    <property type="protein sequence ID" value="GAA3054840.1"/>
    <property type="molecule type" value="Genomic_DNA"/>
</dbReference>
<keyword evidence="15" id="KW-1185">Reference proteome</keyword>
<protein>
    <recommendedName>
        <fullName evidence="5">Adenine DNA glycosylase</fullName>
        <ecNumber evidence="4">3.2.2.31</ecNumber>
    </recommendedName>
</protein>
<dbReference type="EC" id="3.2.2.31" evidence="4"/>
<evidence type="ECO:0000256" key="9">
    <source>
        <dbReference type="ARBA" id="ARBA00023004"/>
    </source>
</evidence>
<comment type="catalytic activity">
    <reaction evidence="1">
        <text>Hydrolyzes free adenine bases from 7,8-dihydro-8-oxoguanine:adenine mismatched double-stranded DNA, leaving an apurinic site.</text>
        <dbReference type="EC" id="3.2.2.31"/>
    </reaction>
</comment>
<comment type="similarity">
    <text evidence="3">Belongs to the Nth/MutY family.</text>
</comment>
<evidence type="ECO:0000256" key="7">
    <source>
        <dbReference type="ARBA" id="ARBA00022763"/>
    </source>
</evidence>
<evidence type="ECO:0000256" key="6">
    <source>
        <dbReference type="ARBA" id="ARBA00022723"/>
    </source>
</evidence>
<name>A0ABP6LRT3_9MICC</name>
<comment type="caution">
    <text evidence="14">The sequence shown here is derived from an EMBL/GenBank/DDBJ whole genome shotgun (WGS) entry which is preliminary data.</text>
</comment>
<reference evidence="15" key="1">
    <citation type="journal article" date="2019" name="Int. J. Syst. Evol. Microbiol.">
        <title>The Global Catalogue of Microorganisms (GCM) 10K type strain sequencing project: providing services to taxonomists for standard genome sequencing and annotation.</title>
        <authorList>
            <consortium name="The Broad Institute Genomics Platform"/>
            <consortium name="The Broad Institute Genome Sequencing Center for Infectious Disease"/>
            <person name="Wu L."/>
            <person name="Ma J."/>
        </authorList>
    </citation>
    <scope>NUCLEOTIDE SEQUENCE [LARGE SCALE GENOMIC DNA]</scope>
    <source>
        <strain evidence="15">JCM 14309</strain>
    </source>
</reference>
<dbReference type="InterPro" id="IPR003651">
    <property type="entry name" value="Endonuclease3_FeS-loop_motif"/>
</dbReference>
<gene>
    <name evidence="14" type="ORF">GCM10010529_06150</name>
</gene>
<comment type="cofactor">
    <cofactor evidence="2">
        <name>[4Fe-4S] cluster</name>
        <dbReference type="ChEBI" id="CHEBI:49883"/>
    </cofactor>
</comment>